<sequence>MNNGEHRTRTIALAVVGLCLSVGGGAGLAHWAMAETNGFYTDPVQRAARSPGYLRDRAVADDFWATQGQPQPVRYSLPQPAAVATTTPFD</sequence>
<dbReference type="EMBL" id="CP098401">
    <property type="protein sequence ID" value="URW76832.1"/>
    <property type="molecule type" value="Genomic_DNA"/>
</dbReference>
<gene>
    <name evidence="1" type="ORF">M9980_06465</name>
</gene>
<proteinExistence type="predicted"/>
<dbReference type="RefSeq" id="WP_250754561.1">
    <property type="nucleotide sequence ID" value="NZ_CP098401.1"/>
</dbReference>
<evidence type="ECO:0000313" key="1">
    <source>
        <dbReference type="EMBL" id="URW76832.1"/>
    </source>
</evidence>
<evidence type="ECO:0000313" key="2">
    <source>
        <dbReference type="Proteomes" id="UP001055580"/>
    </source>
</evidence>
<protein>
    <submittedName>
        <fullName evidence="1">Uncharacterized protein</fullName>
    </submittedName>
</protein>
<organism evidence="1 2">
    <name type="scientific">Sphingomonas donggukensis</name>
    <dbReference type="NCBI Taxonomy" id="2949093"/>
    <lineage>
        <taxon>Bacteria</taxon>
        <taxon>Pseudomonadati</taxon>
        <taxon>Pseudomonadota</taxon>
        <taxon>Alphaproteobacteria</taxon>
        <taxon>Sphingomonadales</taxon>
        <taxon>Sphingomonadaceae</taxon>
        <taxon>Sphingomonas</taxon>
    </lineage>
</organism>
<keyword evidence="2" id="KW-1185">Reference proteome</keyword>
<dbReference type="Proteomes" id="UP001055580">
    <property type="component" value="Chromosome"/>
</dbReference>
<reference evidence="1" key="1">
    <citation type="submission" date="2022-05" db="EMBL/GenBank/DDBJ databases">
        <title>Sphingomonas sp. strain RMG20 Genome sequencing and assembly.</title>
        <authorList>
            <person name="Kim I."/>
        </authorList>
    </citation>
    <scope>NUCLEOTIDE SEQUENCE</scope>
    <source>
        <strain evidence="1">RMG20</strain>
    </source>
</reference>
<accession>A0ABY4TWR4</accession>
<name>A0ABY4TWR4_9SPHN</name>